<evidence type="ECO:0000313" key="2">
    <source>
        <dbReference type="Proteomes" id="UP001296873"/>
    </source>
</evidence>
<organism evidence="1 2">
    <name type="scientific">Rhodovibrio sodomensis</name>
    <dbReference type="NCBI Taxonomy" id="1088"/>
    <lineage>
        <taxon>Bacteria</taxon>
        <taxon>Pseudomonadati</taxon>
        <taxon>Pseudomonadota</taxon>
        <taxon>Alphaproteobacteria</taxon>
        <taxon>Rhodospirillales</taxon>
        <taxon>Rhodovibrionaceae</taxon>
        <taxon>Rhodovibrio</taxon>
    </lineage>
</organism>
<comment type="caution">
    <text evidence="1">The sequence shown here is derived from an EMBL/GenBank/DDBJ whole genome shotgun (WGS) entry which is preliminary data.</text>
</comment>
<name>A0ABS1DID0_9PROT</name>
<dbReference type="RefSeq" id="WP_200342022.1">
    <property type="nucleotide sequence ID" value="NZ_NRRL01000057.1"/>
</dbReference>
<proteinExistence type="predicted"/>
<keyword evidence="2" id="KW-1185">Reference proteome</keyword>
<dbReference type="EMBL" id="NRRL01000057">
    <property type="protein sequence ID" value="MBK1669682.1"/>
    <property type="molecule type" value="Genomic_DNA"/>
</dbReference>
<sequence length="130" mass="13619">MRCMVTPEFAEQQTIEDAERKFEQAAIANGGKGFQLKPASGGSGKGLSGQLAALGDDRDAVEALLARGNVNPQVSFKDFRREGGLGEFAPTLNDRDLRAKPARDVKRAPKGGAAGAGAAVNDAFQNLFGN</sequence>
<evidence type="ECO:0000313" key="1">
    <source>
        <dbReference type="EMBL" id="MBK1669682.1"/>
    </source>
</evidence>
<reference evidence="1 2" key="1">
    <citation type="journal article" date="2020" name="Microorganisms">
        <title>Osmotic Adaptation and Compatible Solute Biosynthesis of Phototrophic Bacteria as Revealed from Genome Analyses.</title>
        <authorList>
            <person name="Imhoff J.F."/>
            <person name="Rahn T."/>
            <person name="Kunzel S."/>
            <person name="Keller A."/>
            <person name="Neulinger S.C."/>
        </authorList>
    </citation>
    <scope>NUCLEOTIDE SEQUENCE [LARGE SCALE GENOMIC DNA]</scope>
    <source>
        <strain evidence="1 2">DSM 9895</strain>
    </source>
</reference>
<accession>A0ABS1DID0</accession>
<gene>
    <name evidence="1" type="ORF">CKO28_16710</name>
</gene>
<protein>
    <submittedName>
        <fullName evidence="1">Uncharacterized protein</fullName>
    </submittedName>
</protein>
<dbReference type="Proteomes" id="UP001296873">
    <property type="component" value="Unassembled WGS sequence"/>
</dbReference>